<dbReference type="Gene3D" id="3.40.50.620">
    <property type="entry name" value="HUPs"/>
    <property type="match status" value="2"/>
</dbReference>
<dbReference type="EC" id="6.1.1.5" evidence="9"/>
<dbReference type="SUPFAM" id="SSF50677">
    <property type="entry name" value="ValRS/IleRS/LeuRS editing domain"/>
    <property type="match status" value="1"/>
</dbReference>
<evidence type="ECO:0000256" key="3">
    <source>
        <dbReference type="ARBA" id="ARBA00022840"/>
    </source>
</evidence>
<comment type="caution">
    <text evidence="9">The sequence shown here is derived from an EMBL/GenBank/DDBJ whole genome shotgun (WGS) entry which is preliminary data.</text>
</comment>
<keyword evidence="4" id="KW-0648">Protein biosynthesis</keyword>
<gene>
    <name evidence="9" type="ORF">ENT37_10145</name>
</gene>
<dbReference type="Pfam" id="PF08264">
    <property type="entry name" value="Anticodon_1"/>
    <property type="match status" value="1"/>
</dbReference>
<reference evidence="9" key="1">
    <citation type="journal article" date="2020" name="mSystems">
        <title>Genome- and Community-Level Interaction Insights into Carbon Utilization and Element Cycling Functions of Hydrothermarchaeota in Hydrothermal Sediment.</title>
        <authorList>
            <person name="Zhou Z."/>
            <person name="Liu Y."/>
            <person name="Xu W."/>
            <person name="Pan J."/>
            <person name="Luo Z.H."/>
            <person name="Li M."/>
        </authorList>
    </citation>
    <scope>NUCLEOTIDE SEQUENCE [LARGE SCALE GENOMIC DNA]</scope>
    <source>
        <strain evidence="9">SpSt-573</strain>
    </source>
</reference>
<evidence type="ECO:0000256" key="1">
    <source>
        <dbReference type="ARBA" id="ARBA00022598"/>
    </source>
</evidence>
<evidence type="ECO:0000256" key="6">
    <source>
        <dbReference type="ARBA" id="ARBA00048359"/>
    </source>
</evidence>
<organism evidence="9">
    <name type="scientific">Anaerolinea thermolimosa</name>
    <dbReference type="NCBI Taxonomy" id="229919"/>
    <lineage>
        <taxon>Bacteria</taxon>
        <taxon>Bacillati</taxon>
        <taxon>Chloroflexota</taxon>
        <taxon>Anaerolineae</taxon>
        <taxon>Anaerolineales</taxon>
        <taxon>Anaerolineaceae</taxon>
        <taxon>Anaerolinea</taxon>
    </lineage>
</organism>
<evidence type="ECO:0000259" key="7">
    <source>
        <dbReference type="Pfam" id="PF00133"/>
    </source>
</evidence>
<dbReference type="GO" id="GO:0006428">
    <property type="term" value="P:isoleucyl-tRNA aminoacylation"/>
    <property type="evidence" value="ECO:0007669"/>
    <property type="project" value="TreeGrafter"/>
</dbReference>
<keyword evidence="5" id="KW-0030">Aminoacyl-tRNA synthetase</keyword>
<dbReference type="AlphaFoldDB" id="A0A7C4KJT9"/>
<keyword evidence="2" id="KW-0547">Nucleotide-binding</keyword>
<dbReference type="GO" id="GO:0000049">
    <property type="term" value="F:tRNA binding"/>
    <property type="evidence" value="ECO:0007669"/>
    <property type="project" value="InterPro"/>
</dbReference>
<dbReference type="InterPro" id="IPR033709">
    <property type="entry name" value="Anticodon_Ile_ABEc"/>
</dbReference>
<dbReference type="PANTHER" id="PTHR42780">
    <property type="entry name" value="SOLEUCYL-TRNA SYNTHETASE"/>
    <property type="match status" value="1"/>
</dbReference>
<dbReference type="PANTHER" id="PTHR42780:SF1">
    <property type="entry name" value="ISOLEUCINE--TRNA LIGASE, CYTOPLASMIC"/>
    <property type="match status" value="1"/>
</dbReference>
<dbReference type="Pfam" id="PF00133">
    <property type="entry name" value="tRNA-synt_1"/>
    <property type="match status" value="2"/>
</dbReference>
<protein>
    <submittedName>
        <fullName evidence="9">Isoleucine--tRNA ligase</fullName>
        <ecNumber evidence="9">6.1.1.5</ecNumber>
    </submittedName>
</protein>
<dbReference type="GO" id="GO:0005524">
    <property type="term" value="F:ATP binding"/>
    <property type="evidence" value="ECO:0007669"/>
    <property type="project" value="UniProtKB-KW"/>
</dbReference>
<dbReference type="CDD" id="cd07961">
    <property type="entry name" value="Anticodon_Ia_Ile_ABEc"/>
    <property type="match status" value="1"/>
</dbReference>
<proteinExistence type="predicted"/>
<dbReference type="Pfam" id="PF19302">
    <property type="entry name" value="DUF5915"/>
    <property type="match status" value="1"/>
</dbReference>
<dbReference type="InterPro" id="IPR009080">
    <property type="entry name" value="tRNAsynth_Ia_anticodon-bd"/>
</dbReference>
<dbReference type="EMBL" id="DSYK01000496">
    <property type="protein sequence ID" value="HGS22217.1"/>
    <property type="molecule type" value="Genomic_DNA"/>
</dbReference>
<keyword evidence="1 9" id="KW-0436">Ligase</keyword>
<evidence type="ECO:0000313" key="9">
    <source>
        <dbReference type="EMBL" id="HGS22217.1"/>
    </source>
</evidence>
<name>A0A7C4KJT9_9CHLR</name>
<dbReference type="SUPFAM" id="SSF47323">
    <property type="entry name" value="Anticodon-binding domain of a subclass of class I aminoacyl-tRNA synthetases"/>
    <property type="match status" value="1"/>
</dbReference>
<dbReference type="InterPro" id="IPR014729">
    <property type="entry name" value="Rossmann-like_a/b/a_fold"/>
</dbReference>
<feature type="domain" description="Aminoacyl-tRNA synthetase class Ia" evidence="7">
    <location>
        <begin position="194"/>
        <end position="717"/>
    </location>
</feature>
<sequence length="1148" mass="130596">MGFQEVPNRVDFPAQEREILRFWKESRAFDTLRGLHRGEPHWSFIDGPITANNPMGVHHGWGRTYKDAMQRFRTMQGHELRYQNGFDCQGLWVEVEVEKEKGFKTKKDIESFGLEEFVRLCKARVLKYAAVQTEQSIRLGYWMDWNEPDTLRWLGEKLLEDPGQIITLQGVDGPVTGTVEELIGRLGMPELGGSYFTFSTENNYMIWTFLKRCWEKGWIYRGVDVMPWCPRCATGISQHEIVTDGYAELTHNSVTVRFPLLDENGQPRSDADTGLPEALLVWTTTPWTLTSNVAAAVGPDLTYVKVRNGDRVYYLAKGTLPMVRGDYQVLGELKGTELEGWKYAGPFDDLPAAQMSGGFSKIKEVSAGVYQSAAQAHRVILWEEVGETEGTGIVHIAPGCGAEDFQLGRKYGLPMIAPLDEEGVFVDGFSWLSGMHVSEVADPIFANLKEKNLLYHVAPYTHRYPTCWRCHSELVFRLVDEWFISMGEVYDKPRSELTAEEKARSLRYQIMDVVDQIRWIPEFGYAREMDWLRNMHDWMISKKRYWGLALPIWVCKECDHYEVIGDEKELQARAVEGWEIFEGHTPHRPFIDAVKIQCPHCGGKMERVLDVGNPWLDAGIVPFSTLRYHSDPDYWRKWYPAQWITESFPGQFRNWFYSLLAMATVIDQSPPFLQNFGFATLVAEDGRPMHKSWGNAIEFNEAADKMGVDVMRWLYVTQRPENDLLFGYNRGDEARRQFLIPLWNAYSFFVTYARLDGWLPQGAFDRDFPEGATPQSENILDRWILARLNQLAARVTAGLDDSDFYTASTSIGVFIDDLTNWYIRRSRRRFWKSQSDDDKQAAYATLYHVLVKLTRLLAPLTPFVTEAMYQNLVRNVREGAYESVHHTRWPAADETAVDGVLLEQMNLARMVASLGLAARSGANLKVRQPLARAMAFAGNNRSLPTDLVEIITDELNVKDFEFVEEASRLVNFRVLPDNKTLGPRFGALFPKVRAALAALDPSSVAALVQAGQGVKLSVDGREIELAPAEVIVQTMPVEGLAVASDKGFTVAIDAVITPELRAEGLAREFVRRVQDLRKTAGLEISDRIRLRFMATSLLADAVEKFRDYIMNETLTVDLKTGEPDAEMAVVVDQFDGEKVTIGLKRYTA</sequence>
<feature type="domain" description="Methionyl/Valyl/Leucyl/Isoleucyl-tRNA synthetase anticodon-binding" evidence="8">
    <location>
        <begin position="781"/>
        <end position="930"/>
    </location>
</feature>
<dbReference type="InterPro" id="IPR023586">
    <property type="entry name" value="Ile-tRNA-ligase_type2"/>
</dbReference>
<evidence type="ECO:0000256" key="5">
    <source>
        <dbReference type="ARBA" id="ARBA00023146"/>
    </source>
</evidence>
<accession>A0A7C4KJT9</accession>
<feature type="domain" description="Aminoacyl-tRNA synthetase class Ia" evidence="7">
    <location>
        <begin position="19"/>
        <end position="148"/>
    </location>
</feature>
<dbReference type="Gene3D" id="1.10.730.10">
    <property type="entry name" value="Isoleucyl-tRNA Synthetase, Domain 1"/>
    <property type="match status" value="1"/>
</dbReference>
<dbReference type="InterPro" id="IPR009008">
    <property type="entry name" value="Val/Leu/Ile-tRNA-synth_edit"/>
</dbReference>
<dbReference type="GO" id="GO:0002161">
    <property type="term" value="F:aminoacyl-tRNA deacylase activity"/>
    <property type="evidence" value="ECO:0007669"/>
    <property type="project" value="InterPro"/>
</dbReference>
<keyword evidence="3" id="KW-0067">ATP-binding</keyword>
<evidence type="ECO:0000256" key="2">
    <source>
        <dbReference type="ARBA" id="ARBA00022741"/>
    </source>
</evidence>
<evidence type="ECO:0000256" key="4">
    <source>
        <dbReference type="ARBA" id="ARBA00022917"/>
    </source>
</evidence>
<dbReference type="Gene3D" id="3.90.740.10">
    <property type="entry name" value="Valyl/Leucyl/Isoleucyl-tRNA synthetase, editing domain"/>
    <property type="match status" value="1"/>
</dbReference>
<dbReference type="InterPro" id="IPR002300">
    <property type="entry name" value="aa-tRNA-synth_Ia"/>
</dbReference>
<dbReference type="InterPro" id="IPR013155">
    <property type="entry name" value="M/V/L/I-tRNA-synth_anticd-bd"/>
</dbReference>
<dbReference type="GO" id="GO:0004822">
    <property type="term" value="F:isoleucine-tRNA ligase activity"/>
    <property type="evidence" value="ECO:0007669"/>
    <property type="project" value="UniProtKB-EC"/>
</dbReference>
<dbReference type="SUPFAM" id="SSF52374">
    <property type="entry name" value="Nucleotidylyl transferase"/>
    <property type="match status" value="1"/>
</dbReference>
<evidence type="ECO:0000259" key="8">
    <source>
        <dbReference type="Pfam" id="PF08264"/>
    </source>
</evidence>
<comment type="catalytic activity">
    <reaction evidence="6">
        <text>tRNA(Ile) + L-isoleucine + ATP = L-isoleucyl-tRNA(Ile) + AMP + diphosphate</text>
        <dbReference type="Rhea" id="RHEA:11060"/>
        <dbReference type="Rhea" id="RHEA-COMP:9666"/>
        <dbReference type="Rhea" id="RHEA-COMP:9695"/>
        <dbReference type="ChEBI" id="CHEBI:30616"/>
        <dbReference type="ChEBI" id="CHEBI:33019"/>
        <dbReference type="ChEBI" id="CHEBI:58045"/>
        <dbReference type="ChEBI" id="CHEBI:78442"/>
        <dbReference type="ChEBI" id="CHEBI:78528"/>
        <dbReference type="ChEBI" id="CHEBI:456215"/>
        <dbReference type="EC" id="6.1.1.5"/>
    </reaction>
</comment>